<dbReference type="SUPFAM" id="SSF46689">
    <property type="entry name" value="Homeodomain-like"/>
    <property type="match status" value="1"/>
</dbReference>
<organism evidence="2 3">
    <name type="scientific">Aeromicrobium piscarium</name>
    <dbReference type="NCBI Taxonomy" id="2590901"/>
    <lineage>
        <taxon>Bacteria</taxon>
        <taxon>Bacillati</taxon>
        <taxon>Actinomycetota</taxon>
        <taxon>Actinomycetes</taxon>
        <taxon>Propionibacteriales</taxon>
        <taxon>Nocardioidaceae</taxon>
        <taxon>Aeromicrobium</taxon>
    </lineage>
</organism>
<dbReference type="SUPFAM" id="SSF53098">
    <property type="entry name" value="Ribonuclease H-like"/>
    <property type="match status" value="1"/>
</dbReference>
<dbReference type="AlphaFoldDB" id="A0A554RF93"/>
<proteinExistence type="predicted"/>
<dbReference type="InterPro" id="IPR009057">
    <property type="entry name" value="Homeodomain-like_sf"/>
</dbReference>
<dbReference type="Gene3D" id="1.10.10.60">
    <property type="entry name" value="Homeodomain-like"/>
    <property type="match status" value="1"/>
</dbReference>
<dbReference type="GO" id="GO:0015074">
    <property type="term" value="P:DNA integration"/>
    <property type="evidence" value="ECO:0007669"/>
    <property type="project" value="InterPro"/>
</dbReference>
<sequence length="182" mass="20733">IRPSIGSVADAYDNALMECVIGLYKTECVRTTVFHTGPYRTIADVEYATAGWVDWYNTRRLHGSLVTCPGFSGHRCWSENRFTRGVWMPAAKPEEFRRRAVELARSGDKPVAKIAKDLGISESGLRRWMAQAEIENGERPGLTKDERSELVRLRRENRVQAMEIEILKRASAYFAKENVLPK</sequence>
<dbReference type="GO" id="GO:0004803">
    <property type="term" value="F:transposase activity"/>
    <property type="evidence" value="ECO:0007669"/>
    <property type="project" value="InterPro"/>
</dbReference>
<protein>
    <submittedName>
        <fullName evidence="2">Transposase</fullName>
    </submittedName>
</protein>
<keyword evidence="3" id="KW-1185">Reference proteome</keyword>
<dbReference type="InterPro" id="IPR002514">
    <property type="entry name" value="Transposase_8"/>
</dbReference>
<feature type="domain" description="Integrase catalytic" evidence="1">
    <location>
        <begin position="1"/>
        <end position="66"/>
    </location>
</feature>
<dbReference type="InterPro" id="IPR012337">
    <property type="entry name" value="RNaseH-like_sf"/>
</dbReference>
<dbReference type="EMBL" id="VLNT01000043">
    <property type="protein sequence ID" value="TSD52604.1"/>
    <property type="molecule type" value="Genomic_DNA"/>
</dbReference>
<dbReference type="GO" id="GO:0003677">
    <property type="term" value="F:DNA binding"/>
    <property type="evidence" value="ECO:0007669"/>
    <property type="project" value="InterPro"/>
</dbReference>
<dbReference type="Pfam" id="PF01527">
    <property type="entry name" value="HTH_Tnp_1"/>
    <property type="match status" value="1"/>
</dbReference>
<reference evidence="2 3" key="1">
    <citation type="submission" date="2019-07" db="EMBL/GenBank/DDBJ databases">
        <authorList>
            <person name="Zhao L.H."/>
        </authorList>
    </citation>
    <scope>NUCLEOTIDE SEQUENCE [LARGE SCALE GENOMIC DNA]</scope>
    <source>
        <strain evidence="2 3">Co35</strain>
    </source>
</reference>
<comment type="caution">
    <text evidence="2">The sequence shown here is derived from an EMBL/GenBank/DDBJ whole genome shotgun (WGS) entry which is preliminary data.</text>
</comment>
<name>A0A554RF93_9ACTN</name>
<evidence type="ECO:0000313" key="2">
    <source>
        <dbReference type="EMBL" id="TSD52604.1"/>
    </source>
</evidence>
<accession>A0A554RF93</accession>
<gene>
    <name evidence="2" type="ORF">FNM00_18655</name>
</gene>
<dbReference type="InterPro" id="IPR001584">
    <property type="entry name" value="Integrase_cat-core"/>
</dbReference>
<dbReference type="Proteomes" id="UP000316988">
    <property type="component" value="Unassembled WGS sequence"/>
</dbReference>
<dbReference type="GO" id="GO:0006313">
    <property type="term" value="P:DNA transposition"/>
    <property type="evidence" value="ECO:0007669"/>
    <property type="project" value="InterPro"/>
</dbReference>
<evidence type="ECO:0000313" key="3">
    <source>
        <dbReference type="Proteomes" id="UP000316988"/>
    </source>
</evidence>
<evidence type="ECO:0000259" key="1">
    <source>
        <dbReference type="Pfam" id="PF13683"/>
    </source>
</evidence>
<feature type="non-terminal residue" evidence="2">
    <location>
        <position position="1"/>
    </location>
</feature>
<dbReference type="OrthoDB" id="4281720at2"/>
<dbReference type="Pfam" id="PF13683">
    <property type="entry name" value="rve_3"/>
    <property type="match status" value="1"/>
</dbReference>